<dbReference type="InterPro" id="IPR036291">
    <property type="entry name" value="NAD(P)-bd_dom_sf"/>
</dbReference>
<dbReference type="PANTHER" id="PTHR11606:SF13">
    <property type="entry name" value="GLUTAMATE DEHYDROGENASE 1, MITOCHONDRIAL"/>
    <property type="match status" value="1"/>
</dbReference>
<evidence type="ECO:0000313" key="9">
    <source>
        <dbReference type="EMBL" id="OGY80042.1"/>
    </source>
</evidence>
<dbReference type="Gene3D" id="3.40.50.10860">
    <property type="entry name" value="Leucine Dehydrogenase, chain A, domain 1"/>
    <property type="match status" value="1"/>
</dbReference>
<dbReference type="InterPro" id="IPR033922">
    <property type="entry name" value="NAD_bind_Glu_DH"/>
</dbReference>
<dbReference type="Pfam" id="PF00208">
    <property type="entry name" value="ELFV_dehydrog"/>
    <property type="match status" value="1"/>
</dbReference>
<dbReference type="SMART" id="SM00839">
    <property type="entry name" value="ELFV_dehydrog"/>
    <property type="match status" value="1"/>
</dbReference>
<feature type="binding site" evidence="5">
    <location>
        <position position="68"/>
    </location>
    <ligand>
        <name>substrate</name>
    </ligand>
</feature>
<protein>
    <recommendedName>
        <fullName evidence="3">Glutamate dehydrogenase</fullName>
    </recommendedName>
</protein>
<dbReference type="InterPro" id="IPR006097">
    <property type="entry name" value="Glu/Leu/Phe/Val/Trp_DH_dimer"/>
</dbReference>
<evidence type="ECO:0000256" key="1">
    <source>
        <dbReference type="ARBA" id="ARBA00006382"/>
    </source>
</evidence>
<dbReference type="GO" id="GO:0000166">
    <property type="term" value="F:nucleotide binding"/>
    <property type="evidence" value="ECO:0007669"/>
    <property type="project" value="UniProtKB-KW"/>
</dbReference>
<dbReference type="InterPro" id="IPR006095">
    <property type="entry name" value="Glu/Leu/Phe/Val/Trp_DH"/>
</dbReference>
<evidence type="ECO:0000256" key="4">
    <source>
        <dbReference type="PIRSR" id="PIRSR000185-1"/>
    </source>
</evidence>
<keyword evidence="2 3" id="KW-0560">Oxidoreductase</keyword>
<dbReference type="PIRSF" id="PIRSF000185">
    <property type="entry name" value="Glu_DH"/>
    <property type="match status" value="1"/>
</dbReference>
<comment type="similarity">
    <text evidence="1 3 7">Belongs to the Glu/Leu/Phe/Val dehydrogenases family.</text>
</comment>
<comment type="caution">
    <text evidence="9">The sequence shown here is derived from an EMBL/GenBank/DDBJ whole genome shotgun (WGS) entry which is preliminary data.</text>
</comment>
<feature type="binding site" evidence="5">
    <location>
        <position position="188"/>
    </location>
    <ligand>
        <name>NAD(+)</name>
        <dbReference type="ChEBI" id="CHEBI:57540"/>
    </ligand>
</feature>
<keyword evidence="5" id="KW-0547">Nucleotide-binding</keyword>
<feature type="binding site" evidence="5">
    <location>
        <position position="92"/>
    </location>
    <ligand>
        <name>substrate</name>
    </ligand>
</feature>
<organism evidence="9 10">
    <name type="scientific">Candidatus Kerfeldbacteria bacterium RIFCSPHIGHO2_02_FULL_42_14</name>
    <dbReference type="NCBI Taxonomy" id="1798540"/>
    <lineage>
        <taxon>Bacteria</taxon>
        <taxon>Candidatus Kerfeldiibacteriota</taxon>
    </lineage>
</organism>
<dbReference type="GO" id="GO:0006538">
    <property type="term" value="P:L-glutamate catabolic process"/>
    <property type="evidence" value="ECO:0007669"/>
    <property type="project" value="TreeGrafter"/>
</dbReference>
<feature type="domain" description="Glutamate/phenylalanine/leucine/valine/L-tryptophan dehydrogenase C-terminal" evidence="8">
    <location>
        <begin position="181"/>
        <end position="421"/>
    </location>
</feature>
<sequence length="440" mass="48729">MSYNPFEHALQQLEKATTLHKIDDDLYEILKRPNRTIEVFFPVRMDNGQPRIFHGFRVQYNNARGPYKGGLRFHPETNMDEIKALAAWMTWKCAVVGIPFGGGKGGITVDTRQLSRGELERLSRGFTRALQDVIGPDKDVPAPDVYTTPEIMAWIADEYSTSVGAPTPAVVTGKPLHAGGSEGRDTATAQGGFFVLHSLRKKLQLPNNARVAIQGFGNAGATMVRLLTEAGFRVIAVSDSHGGILDMRGLGMNAEYLARTKKEKEFASGAYFDGTRWDAEHYQAISNAELLECDCDILIPAAIENQITHENAERIRAQVIMELANGPTTPDADEILARKGIIVVPDILANAGGVTVSYFEWEQNKHKEHWSKDVVFAKLEEVMATAFDHVWDIHKRFQTELRTAAYIVALERVAEATQAQWGLSSNTLSSPYASKTATRK</sequence>
<evidence type="ECO:0000256" key="6">
    <source>
        <dbReference type="PIRSR" id="PIRSR000185-3"/>
    </source>
</evidence>
<feature type="binding site" evidence="5">
    <location>
        <position position="357"/>
    </location>
    <ligand>
        <name>substrate</name>
    </ligand>
</feature>
<dbReference type="Pfam" id="PF02812">
    <property type="entry name" value="ELFV_dehydrog_N"/>
    <property type="match status" value="1"/>
</dbReference>
<evidence type="ECO:0000256" key="2">
    <source>
        <dbReference type="ARBA" id="ARBA00023002"/>
    </source>
</evidence>
<dbReference type="SUPFAM" id="SSF51735">
    <property type="entry name" value="NAD(P)-binding Rossmann-fold domains"/>
    <property type="match status" value="1"/>
</dbReference>
<dbReference type="STRING" id="1798540.A3B74_05325"/>
<proteinExistence type="inferred from homology"/>
<dbReference type="FunFam" id="3.40.50.10860:FF:000003">
    <property type="entry name" value="Glutamate dehydrogenase"/>
    <property type="match status" value="1"/>
</dbReference>
<dbReference type="CDD" id="cd01076">
    <property type="entry name" value="NAD_bind_1_Glu_DH"/>
    <property type="match status" value="1"/>
</dbReference>
<dbReference type="InterPro" id="IPR006096">
    <property type="entry name" value="Glu/Leu/Phe/Val/Trp_DH_C"/>
</dbReference>
<dbReference type="AlphaFoldDB" id="A0A1G2AT13"/>
<dbReference type="SUPFAM" id="SSF53223">
    <property type="entry name" value="Aminoacid dehydrogenase-like, N-terminal domain"/>
    <property type="match status" value="1"/>
</dbReference>
<gene>
    <name evidence="9" type="ORF">A3B74_05325</name>
</gene>
<evidence type="ECO:0000256" key="5">
    <source>
        <dbReference type="PIRSR" id="PIRSR000185-2"/>
    </source>
</evidence>
<dbReference type="PANTHER" id="PTHR11606">
    <property type="entry name" value="GLUTAMATE DEHYDROGENASE"/>
    <property type="match status" value="1"/>
</dbReference>
<feature type="site" description="Important for catalysis" evidence="6">
    <location>
        <position position="144"/>
    </location>
</feature>
<dbReference type="InterPro" id="IPR046346">
    <property type="entry name" value="Aminoacid_DH-like_N_sf"/>
</dbReference>
<keyword evidence="5" id="KW-0520">NAD</keyword>
<dbReference type="EMBL" id="MHKB01000002">
    <property type="protein sequence ID" value="OGY80042.1"/>
    <property type="molecule type" value="Genomic_DNA"/>
</dbReference>
<reference evidence="9 10" key="1">
    <citation type="journal article" date="2016" name="Nat. Commun.">
        <title>Thousands of microbial genomes shed light on interconnected biogeochemical processes in an aquifer system.</title>
        <authorList>
            <person name="Anantharaman K."/>
            <person name="Brown C.T."/>
            <person name="Hug L.A."/>
            <person name="Sharon I."/>
            <person name="Castelle C.J."/>
            <person name="Probst A.J."/>
            <person name="Thomas B.C."/>
            <person name="Singh A."/>
            <person name="Wilkins M.J."/>
            <person name="Karaoz U."/>
            <person name="Brodie E.L."/>
            <person name="Williams K.H."/>
            <person name="Hubbard S.S."/>
            <person name="Banfield J.F."/>
        </authorList>
    </citation>
    <scope>NUCLEOTIDE SEQUENCE [LARGE SCALE GENOMIC DNA]</scope>
</reference>
<feature type="active site" description="Proton donor" evidence="4">
    <location>
        <position position="104"/>
    </location>
</feature>
<evidence type="ECO:0000256" key="3">
    <source>
        <dbReference type="PIRNR" id="PIRNR000185"/>
    </source>
</evidence>
<dbReference type="GO" id="GO:0004352">
    <property type="term" value="F:glutamate dehydrogenase (NAD+) activity"/>
    <property type="evidence" value="ECO:0007669"/>
    <property type="project" value="TreeGrafter"/>
</dbReference>
<name>A0A1G2AT13_9BACT</name>
<evidence type="ECO:0000256" key="7">
    <source>
        <dbReference type="RuleBase" id="RU004417"/>
    </source>
</evidence>
<accession>A0A1G2AT13</accession>
<dbReference type="PRINTS" id="PR00082">
    <property type="entry name" value="GLFDHDRGNASE"/>
</dbReference>
<feature type="binding site" evidence="5">
    <location>
        <position position="218"/>
    </location>
    <ligand>
        <name>NAD(+)</name>
        <dbReference type="ChEBI" id="CHEBI:57540"/>
    </ligand>
</feature>
<dbReference type="InterPro" id="IPR014362">
    <property type="entry name" value="Glu_DH"/>
</dbReference>
<dbReference type="Proteomes" id="UP000177165">
    <property type="component" value="Unassembled WGS sequence"/>
</dbReference>
<evidence type="ECO:0000313" key="10">
    <source>
        <dbReference type="Proteomes" id="UP000177165"/>
    </source>
</evidence>
<dbReference type="Gene3D" id="3.40.50.720">
    <property type="entry name" value="NAD(P)-binding Rossmann-like Domain"/>
    <property type="match status" value="1"/>
</dbReference>
<evidence type="ECO:0000259" key="8">
    <source>
        <dbReference type="SMART" id="SM00839"/>
    </source>
</evidence>